<dbReference type="SMART" id="SM00355">
    <property type="entry name" value="ZnF_C2H2"/>
    <property type="match status" value="2"/>
</dbReference>
<dbReference type="EMBL" id="NESQ01000268">
    <property type="protein sequence ID" value="PUU74852.1"/>
    <property type="molecule type" value="Genomic_DNA"/>
</dbReference>
<dbReference type="OrthoDB" id="2687452at2759"/>
<name>A0A2T6ZH94_TUBBO</name>
<evidence type="ECO:0000259" key="1">
    <source>
        <dbReference type="SMART" id="SM00355"/>
    </source>
</evidence>
<evidence type="ECO:0000313" key="3">
    <source>
        <dbReference type="Proteomes" id="UP000244722"/>
    </source>
</evidence>
<organism evidence="2 3">
    <name type="scientific">Tuber borchii</name>
    <name type="common">White truffle</name>
    <dbReference type="NCBI Taxonomy" id="42251"/>
    <lineage>
        <taxon>Eukaryota</taxon>
        <taxon>Fungi</taxon>
        <taxon>Dikarya</taxon>
        <taxon>Ascomycota</taxon>
        <taxon>Pezizomycotina</taxon>
        <taxon>Pezizomycetes</taxon>
        <taxon>Pezizales</taxon>
        <taxon>Tuberaceae</taxon>
        <taxon>Tuber</taxon>
    </lineage>
</organism>
<reference evidence="2 3" key="1">
    <citation type="submission" date="2017-04" db="EMBL/GenBank/DDBJ databases">
        <title>Draft genome sequence of Tuber borchii Vittad., a whitish edible truffle.</title>
        <authorList>
            <consortium name="DOE Joint Genome Institute"/>
            <person name="Murat C."/>
            <person name="Kuo A."/>
            <person name="Barry K.W."/>
            <person name="Clum A."/>
            <person name="Dockter R.B."/>
            <person name="Fauchery L."/>
            <person name="Iotti M."/>
            <person name="Kohler A."/>
            <person name="Labutti K."/>
            <person name="Lindquist E.A."/>
            <person name="Lipzen A."/>
            <person name="Ohm R.A."/>
            <person name="Wang M."/>
            <person name="Grigoriev I.V."/>
            <person name="Zambonelli A."/>
            <person name="Martin F.M."/>
        </authorList>
    </citation>
    <scope>NUCLEOTIDE SEQUENCE [LARGE SCALE GENOMIC DNA]</scope>
    <source>
        <strain evidence="2 3">Tbo3840</strain>
    </source>
</reference>
<gene>
    <name evidence="2" type="ORF">B9Z19DRAFT_1132446</name>
</gene>
<sequence length="199" mass="22494">MTLPDLRDCIGDWKAVSDNNFDILQPLPSQAESLPLYLDGDGFYSVNGPTFHMNRGEHFTAHLRDNQASVATSSSNRSTSHLCLHPINATHWLAVPLCASLPPIPISSPSYHSQHSLRTCPEGGYVCNEPGCTWLHPFRTKQGLTRHHKVKHIQMRYDCPIHGCKNKGNNGIKREDNLRVHLRDQHQVELPRESRRSHA</sequence>
<dbReference type="InterPro" id="IPR013087">
    <property type="entry name" value="Znf_C2H2_type"/>
</dbReference>
<proteinExistence type="predicted"/>
<dbReference type="Proteomes" id="UP000244722">
    <property type="component" value="Unassembled WGS sequence"/>
</dbReference>
<feature type="domain" description="C2H2-type" evidence="1">
    <location>
        <begin position="157"/>
        <end position="186"/>
    </location>
</feature>
<accession>A0A2T6ZH94</accession>
<comment type="caution">
    <text evidence="2">The sequence shown here is derived from an EMBL/GenBank/DDBJ whole genome shotgun (WGS) entry which is preliminary data.</text>
</comment>
<protein>
    <recommendedName>
        <fullName evidence="1">C2H2-type domain-containing protein</fullName>
    </recommendedName>
</protein>
<keyword evidence="3" id="KW-1185">Reference proteome</keyword>
<dbReference type="AlphaFoldDB" id="A0A2T6ZH94"/>
<evidence type="ECO:0000313" key="2">
    <source>
        <dbReference type="EMBL" id="PUU74852.1"/>
    </source>
</evidence>
<feature type="domain" description="C2H2-type" evidence="1">
    <location>
        <begin position="125"/>
        <end position="152"/>
    </location>
</feature>